<evidence type="ECO:0000256" key="2">
    <source>
        <dbReference type="ARBA" id="ARBA00023004"/>
    </source>
</evidence>
<dbReference type="Proteomes" id="UP001497623">
    <property type="component" value="Unassembled WGS sequence"/>
</dbReference>
<evidence type="ECO:0000256" key="1">
    <source>
        <dbReference type="ARBA" id="ARBA00022723"/>
    </source>
</evidence>
<dbReference type="GO" id="GO:0016125">
    <property type="term" value="P:sterol metabolic process"/>
    <property type="evidence" value="ECO:0007669"/>
    <property type="project" value="TreeGrafter"/>
</dbReference>
<reference evidence="5 6" key="1">
    <citation type="submission" date="2024-05" db="EMBL/GenBank/DDBJ databases">
        <authorList>
            <person name="Wallberg A."/>
        </authorList>
    </citation>
    <scope>NUCLEOTIDE SEQUENCE [LARGE SCALE GENOMIC DNA]</scope>
</reference>
<proteinExistence type="predicted"/>
<keyword evidence="3" id="KW-0560">Oxidoreductase</keyword>
<feature type="non-terminal residue" evidence="5">
    <location>
        <position position="1"/>
    </location>
</feature>
<evidence type="ECO:0000256" key="4">
    <source>
        <dbReference type="SAM" id="MobiDB-lite"/>
    </source>
</evidence>
<dbReference type="EMBL" id="CAXKWB010000255">
    <property type="protein sequence ID" value="CAL4060079.1"/>
    <property type="molecule type" value="Genomic_DNA"/>
</dbReference>
<dbReference type="Gene3D" id="1.10.630.10">
    <property type="entry name" value="Cytochrome P450"/>
    <property type="match status" value="2"/>
</dbReference>
<dbReference type="InterPro" id="IPR036396">
    <property type="entry name" value="Cyt_P450_sf"/>
</dbReference>
<sequence length="342" mass="38667">IMAEKSSCPSSGNSSRRGSGSGKLKKKDVVGSPLPGSAGWLWSDQTLALYQDARAVVEAGIQQYGSRIYLTRLFLKPCVILADSEGLKELFIDKNADFQVGMDEYFELFGENLLFMNGMEANLMHSLLYPLFNVEEYSGYKSITTELLSKWIRDVDTVQPFDVYENTKQFALLLNLRLYLGLNNEEEPEMFERFSSLASAHWHGMCSLPVNLRIPGLKSGFGNAVDAKEELLVLLKERIVTKNDHTFLKSLSDTMSNEELQLSHLLVCCCSLVPKAFASVLTSFILLQPRWKHFYQSFEGKEDKMSALEDILKEVLRLYPPFIGGRRIALKDTTLMGYTIHK</sequence>
<dbReference type="GO" id="GO:0016705">
    <property type="term" value="F:oxidoreductase activity, acting on paired donors, with incorporation or reduction of molecular oxygen"/>
    <property type="evidence" value="ECO:0007669"/>
    <property type="project" value="InterPro"/>
</dbReference>
<name>A0AAV2PIU7_MEGNR</name>
<dbReference type="PANTHER" id="PTHR24286:SF252">
    <property type="entry name" value="CYTOCHROME P450 26B1"/>
    <property type="match status" value="1"/>
</dbReference>
<feature type="non-terminal residue" evidence="5">
    <location>
        <position position="342"/>
    </location>
</feature>
<dbReference type="SUPFAM" id="SSF48264">
    <property type="entry name" value="Cytochrome P450"/>
    <property type="match status" value="1"/>
</dbReference>
<feature type="region of interest" description="Disordered" evidence="4">
    <location>
        <begin position="1"/>
        <end position="29"/>
    </location>
</feature>
<comment type="caution">
    <text evidence="5">The sequence shown here is derived from an EMBL/GenBank/DDBJ whole genome shotgun (WGS) entry which is preliminary data.</text>
</comment>
<keyword evidence="6" id="KW-1185">Reference proteome</keyword>
<evidence type="ECO:0000256" key="3">
    <source>
        <dbReference type="ARBA" id="ARBA00023033"/>
    </source>
</evidence>
<evidence type="ECO:0000313" key="5">
    <source>
        <dbReference type="EMBL" id="CAL4060079.1"/>
    </source>
</evidence>
<dbReference type="PANTHER" id="PTHR24286">
    <property type="entry name" value="CYTOCHROME P450 26"/>
    <property type="match status" value="1"/>
</dbReference>
<keyword evidence="2" id="KW-0408">Iron</keyword>
<protein>
    <submittedName>
        <fullName evidence="5">Uncharacterized protein</fullName>
    </submittedName>
</protein>
<gene>
    <name evidence="5" type="ORF">MNOR_LOCUS1017</name>
</gene>
<dbReference type="GO" id="GO:0020037">
    <property type="term" value="F:heme binding"/>
    <property type="evidence" value="ECO:0007669"/>
    <property type="project" value="InterPro"/>
</dbReference>
<dbReference type="AlphaFoldDB" id="A0AAV2PIU7"/>
<evidence type="ECO:0000313" key="6">
    <source>
        <dbReference type="Proteomes" id="UP001497623"/>
    </source>
</evidence>
<keyword evidence="1" id="KW-0479">Metal-binding</keyword>
<dbReference type="GO" id="GO:0005506">
    <property type="term" value="F:iron ion binding"/>
    <property type="evidence" value="ECO:0007669"/>
    <property type="project" value="InterPro"/>
</dbReference>
<dbReference type="GO" id="GO:0004497">
    <property type="term" value="F:monooxygenase activity"/>
    <property type="evidence" value="ECO:0007669"/>
    <property type="project" value="UniProtKB-KW"/>
</dbReference>
<accession>A0AAV2PIU7</accession>
<organism evidence="5 6">
    <name type="scientific">Meganyctiphanes norvegica</name>
    <name type="common">Northern krill</name>
    <name type="synonym">Thysanopoda norvegica</name>
    <dbReference type="NCBI Taxonomy" id="48144"/>
    <lineage>
        <taxon>Eukaryota</taxon>
        <taxon>Metazoa</taxon>
        <taxon>Ecdysozoa</taxon>
        <taxon>Arthropoda</taxon>
        <taxon>Crustacea</taxon>
        <taxon>Multicrustacea</taxon>
        <taxon>Malacostraca</taxon>
        <taxon>Eumalacostraca</taxon>
        <taxon>Eucarida</taxon>
        <taxon>Euphausiacea</taxon>
        <taxon>Euphausiidae</taxon>
        <taxon>Meganyctiphanes</taxon>
    </lineage>
</organism>
<keyword evidence="3" id="KW-0503">Monooxygenase</keyword>
<feature type="compositionally biased region" description="Low complexity" evidence="4">
    <location>
        <begin position="1"/>
        <end position="18"/>
    </location>
</feature>